<organism evidence="2 3">
    <name type="scientific">Micromonospora acroterricola</name>
    <dbReference type="NCBI Taxonomy" id="2202421"/>
    <lineage>
        <taxon>Bacteria</taxon>
        <taxon>Bacillati</taxon>
        <taxon>Actinomycetota</taxon>
        <taxon>Actinomycetes</taxon>
        <taxon>Micromonosporales</taxon>
        <taxon>Micromonosporaceae</taxon>
        <taxon>Micromonospora</taxon>
    </lineage>
</organism>
<comment type="caution">
    <text evidence="2">The sequence shown here is derived from an EMBL/GenBank/DDBJ whole genome shotgun (WGS) entry which is preliminary data.</text>
</comment>
<dbReference type="GO" id="GO:0008703">
    <property type="term" value="F:5-amino-6-(5-phosphoribosylamino)uracil reductase activity"/>
    <property type="evidence" value="ECO:0007669"/>
    <property type="project" value="InterPro"/>
</dbReference>
<dbReference type="OrthoDB" id="3471694at2"/>
<dbReference type="InterPro" id="IPR002734">
    <property type="entry name" value="RibDG_C"/>
</dbReference>
<dbReference type="PANTHER" id="PTHR38011:SF2">
    <property type="entry name" value="BIFUNCTIONAL DEAMINASE-REDUCTASE DOMAIN PROTEIN"/>
    <property type="match status" value="1"/>
</dbReference>
<feature type="domain" description="Bacterial bifunctional deaminase-reductase C-terminal" evidence="1">
    <location>
        <begin position="2"/>
        <end position="188"/>
    </location>
</feature>
<sequence length="197" mass="21782">MRKLIADEWMTLDGVVQAPGYDGEDSDGGFRHGGWHMPHMDDMTTNWVTRTTVETGAFLFGRRTYEIFASFWPTAPDELATLAEVLNNRPKYVVSTTLTEPLAWHNSTVLDGDVAKAVESLKQEDGGDLHVVGSSRLTQTLIENDLVDELRLFIEPVLVGGGKRIFPDDGAQRRLRLSGSQVTTTGVIIATYTRAES</sequence>
<gene>
    <name evidence="2" type="ORF">DKT68_07750</name>
</gene>
<dbReference type="RefSeq" id="WP_109816726.1">
    <property type="nucleotide sequence ID" value="NZ_QGKR01000149.1"/>
</dbReference>
<dbReference type="Gene3D" id="3.40.430.10">
    <property type="entry name" value="Dihydrofolate Reductase, subunit A"/>
    <property type="match status" value="1"/>
</dbReference>
<dbReference type="Pfam" id="PF01872">
    <property type="entry name" value="RibD_C"/>
    <property type="match status" value="1"/>
</dbReference>
<protein>
    <submittedName>
        <fullName evidence="2">Deaminase</fullName>
    </submittedName>
</protein>
<dbReference type="Proteomes" id="UP000245410">
    <property type="component" value="Unassembled WGS sequence"/>
</dbReference>
<evidence type="ECO:0000313" key="3">
    <source>
        <dbReference type="Proteomes" id="UP000245410"/>
    </source>
</evidence>
<dbReference type="SUPFAM" id="SSF53597">
    <property type="entry name" value="Dihydrofolate reductase-like"/>
    <property type="match status" value="1"/>
</dbReference>
<dbReference type="InterPro" id="IPR024072">
    <property type="entry name" value="DHFR-like_dom_sf"/>
</dbReference>
<evidence type="ECO:0000313" key="2">
    <source>
        <dbReference type="EMBL" id="PWR10761.1"/>
    </source>
</evidence>
<evidence type="ECO:0000259" key="1">
    <source>
        <dbReference type="Pfam" id="PF01872"/>
    </source>
</evidence>
<reference evidence="2 3" key="1">
    <citation type="submission" date="2018-05" db="EMBL/GenBank/DDBJ databases">
        <title>Micromonospora atacamensis sp. nov., a novel actinobacteria isolated from high altitude Atacama Desert soil.</title>
        <authorList>
            <person name="Carro L."/>
            <person name="Golinska P."/>
            <person name="Klenk H.-P."/>
            <person name="Goodfellow M."/>
        </authorList>
    </citation>
    <scope>NUCLEOTIDE SEQUENCE [LARGE SCALE GENOMIC DNA]</scope>
    <source>
        <strain evidence="2 3">5R2A7</strain>
    </source>
</reference>
<accession>A0A317D7A6</accession>
<dbReference type="InterPro" id="IPR050765">
    <property type="entry name" value="Riboflavin_Biosynth_HTPR"/>
</dbReference>
<keyword evidence="3" id="KW-1185">Reference proteome</keyword>
<dbReference type="EMBL" id="QGKR01000149">
    <property type="protein sequence ID" value="PWR10761.1"/>
    <property type="molecule type" value="Genomic_DNA"/>
</dbReference>
<name>A0A317D7A6_9ACTN</name>
<dbReference type="AlphaFoldDB" id="A0A317D7A6"/>
<dbReference type="PANTHER" id="PTHR38011">
    <property type="entry name" value="DIHYDROFOLATE REDUCTASE FAMILY PROTEIN (AFU_ORTHOLOGUE AFUA_8G06820)"/>
    <property type="match status" value="1"/>
</dbReference>
<dbReference type="GO" id="GO:0009231">
    <property type="term" value="P:riboflavin biosynthetic process"/>
    <property type="evidence" value="ECO:0007669"/>
    <property type="project" value="InterPro"/>
</dbReference>
<proteinExistence type="predicted"/>